<dbReference type="Proteomes" id="UP000799291">
    <property type="component" value="Unassembled WGS sequence"/>
</dbReference>
<sequence>MLTPELEVLKPIGPSISHADDYEIFALSNAQVVYQSNGKPASLLAAYADTPLRVEGRLESLDRGQLKYLVKKPFKPVDVVIRNVTRFSYGQMTDGELVIWALGEAGWFEIRPSRTYKAIYQDMVQAVELLYFITDIYSQPRKRGGGPNAQLVYLEYVEDERFPCSDPQVAAQIFEKHHEFLVMCFLSRAQGIGWSNTPIYQSFRRQYPQTFETAKARIEGRHVLAHKETRASKPSPTLAAAPTSTTQKPRAESNKSQLQKLSEHPKKDDNWWEAAAIYEFIRSAVNKRALKPGHSHITIDRVAKLMVRRYEIEEIETARNVLVVHAQNLCYKIDHPRSKSAAFLSDEPIYRELEAGHNLPAAEIRKAEAVQLRPRRDHALHRGQSDVSDSDSSSSSVIATPKRRSDGRKKKGRLSVLRPKSAKFSGKGKGVTRGKGKHPNREDTSVDEEEEEEADSSAEAGDESSTASDIDIDTPTQALSPSRAKRKLADATDDDESNGPRKRAASNSLTPSSPTSTSDSSSSTSSSSSSADAAAEADTEAPLPLRARTTNPQAHTTKTKSPASSKPALVLPIVRSPLPTYAPNGPRDSWICTFDGCSRRIYGASKELGRQIIAEHLEDHAKGRHGVVGILLREEERLRLPVNNLLKKIREMSEAQTPLFPAGPSSLQPRPQPQPIRRMV</sequence>
<feature type="compositionally biased region" description="Basic residues" evidence="1">
    <location>
        <begin position="401"/>
        <end position="413"/>
    </location>
</feature>
<feature type="compositionally biased region" description="Low complexity" evidence="1">
    <location>
        <begin position="505"/>
        <end position="545"/>
    </location>
</feature>
<feature type="compositionally biased region" description="Low complexity" evidence="1">
    <location>
        <begin position="232"/>
        <end position="246"/>
    </location>
</feature>
<dbReference type="EMBL" id="MU005591">
    <property type="protein sequence ID" value="KAF2681407.1"/>
    <property type="molecule type" value="Genomic_DNA"/>
</dbReference>
<feature type="compositionally biased region" description="Low complexity" evidence="1">
    <location>
        <begin position="385"/>
        <end position="397"/>
    </location>
</feature>
<feature type="compositionally biased region" description="Acidic residues" evidence="1">
    <location>
        <begin position="445"/>
        <end position="462"/>
    </location>
</feature>
<proteinExistence type="predicted"/>
<feature type="region of interest" description="Disordered" evidence="1">
    <location>
        <begin position="656"/>
        <end position="680"/>
    </location>
</feature>
<protein>
    <recommendedName>
        <fullName evidence="4">DNA (cytosine-5)-methyltransferase 1 replication foci domain-containing protein</fullName>
    </recommendedName>
</protein>
<reference evidence="2" key="1">
    <citation type="journal article" date="2020" name="Stud. Mycol.">
        <title>101 Dothideomycetes genomes: a test case for predicting lifestyles and emergence of pathogens.</title>
        <authorList>
            <person name="Haridas S."/>
            <person name="Albert R."/>
            <person name="Binder M."/>
            <person name="Bloem J."/>
            <person name="Labutti K."/>
            <person name="Salamov A."/>
            <person name="Andreopoulos B."/>
            <person name="Baker S."/>
            <person name="Barry K."/>
            <person name="Bills G."/>
            <person name="Bluhm B."/>
            <person name="Cannon C."/>
            <person name="Castanera R."/>
            <person name="Culley D."/>
            <person name="Daum C."/>
            <person name="Ezra D."/>
            <person name="Gonzalez J."/>
            <person name="Henrissat B."/>
            <person name="Kuo A."/>
            <person name="Liang C."/>
            <person name="Lipzen A."/>
            <person name="Lutzoni F."/>
            <person name="Magnuson J."/>
            <person name="Mondo S."/>
            <person name="Nolan M."/>
            <person name="Ohm R."/>
            <person name="Pangilinan J."/>
            <person name="Park H.-J."/>
            <person name="Ramirez L."/>
            <person name="Alfaro M."/>
            <person name="Sun H."/>
            <person name="Tritt A."/>
            <person name="Yoshinaga Y."/>
            <person name="Zwiers L.-H."/>
            <person name="Turgeon B."/>
            <person name="Goodwin S."/>
            <person name="Spatafora J."/>
            <person name="Crous P."/>
            <person name="Grigoriev I."/>
        </authorList>
    </citation>
    <scope>NUCLEOTIDE SEQUENCE</scope>
    <source>
        <strain evidence="2">CBS 122367</strain>
    </source>
</reference>
<organism evidence="2 3">
    <name type="scientific">Lentithecium fluviatile CBS 122367</name>
    <dbReference type="NCBI Taxonomy" id="1168545"/>
    <lineage>
        <taxon>Eukaryota</taxon>
        <taxon>Fungi</taxon>
        <taxon>Dikarya</taxon>
        <taxon>Ascomycota</taxon>
        <taxon>Pezizomycotina</taxon>
        <taxon>Dothideomycetes</taxon>
        <taxon>Pleosporomycetidae</taxon>
        <taxon>Pleosporales</taxon>
        <taxon>Massarineae</taxon>
        <taxon>Lentitheciaceae</taxon>
        <taxon>Lentithecium</taxon>
    </lineage>
</organism>
<dbReference type="OrthoDB" id="5382953at2759"/>
<evidence type="ECO:0000256" key="1">
    <source>
        <dbReference type="SAM" id="MobiDB-lite"/>
    </source>
</evidence>
<dbReference type="AlphaFoldDB" id="A0A6G1IT26"/>
<feature type="compositionally biased region" description="Polar residues" evidence="1">
    <location>
        <begin position="548"/>
        <end position="564"/>
    </location>
</feature>
<feature type="region of interest" description="Disordered" evidence="1">
    <location>
        <begin position="369"/>
        <end position="568"/>
    </location>
</feature>
<evidence type="ECO:0000313" key="3">
    <source>
        <dbReference type="Proteomes" id="UP000799291"/>
    </source>
</evidence>
<keyword evidence="3" id="KW-1185">Reference proteome</keyword>
<feature type="region of interest" description="Disordered" evidence="1">
    <location>
        <begin position="226"/>
        <end position="264"/>
    </location>
</feature>
<accession>A0A6G1IT26</accession>
<gene>
    <name evidence="2" type="ORF">K458DRAFT_444652</name>
</gene>
<name>A0A6G1IT26_9PLEO</name>
<evidence type="ECO:0000313" key="2">
    <source>
        <dbReference type="EMBL" id="KAF2681407.1"/>
    </source>
</evidence>
<evidence type="ECO:0008006" key="4">
    <source>
        <dbReference type="Google" id="ProtNLM"/>
    </source>
</evidence>